<dbReference type="PANTHER" id="PTHR47934">
    <property type="entry name" value="PENTATRICOPEPTIDE REPEAT-CONTAINING PROTEIN PET309, MITOCHONDRIAL"/>
    <property type="match status" value="1"/>
</dbReference>
<gene>
    <name evidence="4" type="ORF">Adt_15916</name>
</gene>
<dbReference type="SUPFAM" id="SSF48452">
    <property type="entry name" value="TPR-like"/>
    <property type="match status" value="1"/>
</dbReference>
<feature type="repeat" description="PPR" evidence="3">
    <location>
        <begin position="308"/>
        <end position="342"/>
    </location>
</feature>
<organism evidence="4 5">
    <name type="scientific">Abeliophyllum distichum</name>
    <dbReference type="NCBI Taxonomy" id="126358"/>
    <lineage>
        <taxon>Eukaryota</taxon>
        <taxon>Viridiplantae</taxon>
        <taxon>Streptophyta</taxon>
        <taxon>Embryophyta</taxon>
        <taxon>Tracheophyta</taxon>
        <taxon>Spermatophyta</taxon>
        <taxon>Magnoliopsida</taxon>
        <taxon>eudicotyledons</taxon>
        <taxon>Gunneridae</taxon>
        <taxon>Pentapetalae</taxon>
        <taxon>asterids</taxon>
        <taxon>lamiids</taxon>
        <taxon>Lamiales</taxon>
        <taxon>Oleaceae</taxon>
        <taxon>Forsythieae</taxon>
        <taxon>Abeliophyllum</taxon>
    </lineage>
</organism>
<dbReference type="InterPro" id="IPR011990">
    <property type="entry name" value="TPR-like_helical_dom_sf"/>
</dbReference>
<dbReference type="InterPro" id="IPR002885">
    <property type="entry name" value="PPR_rpt"/>
</dbReference>
<dbReference type="Gene3D" id="1.25.40.10">
    <property type="entry name" value="Tetratricopeptide repeat domain"/>
    <property type="match status" value="4"/>
</dbReference>
<keyword evidence="2" id="KW-0677">Repeat</keyword>
<feature type="repeat" description="PPR" evidence="3">
    <location>
        <begin position="452"/>
        <end position="486"/>
    </location>
</feature>
<dbReference type="PANTHER" id="PTHR47934:SF6">
    <property type="entry name" value="MITOCHONDRIAL GROUP I INTRON SPLICING FACTOR CCM1-RELATED"/>
    <property type="match status" value="1"/>
</dbReference>
<dbReference type="InterPro" id="IPR051114">
    <property type="entry name" value="Mito_RNA_Proc_CCM1"/>
</dbReference>
<sequence>MVVPVRTLAKINNFFFIFGQDAYAISHVFSTNYFHSFSTSPCPLSVEPDHFVSNRSSNQTEDFRRKSDVDVAISIVCAANSEDEVFKSLVHDPVCKTIQITHGFVDRLLHRFKDDWKSALGVFRWAEACPHYKPSPELYDKLVDILGKMKQMEKMNALVEEMREGNLVSLNTIGKVMRRFAGAGDWKDAVTIFDKLGQFGLEKNTESMNLLLDTLCKEHKVEQARTIFLELKSHIQPNANTYNIFIHGWCKIMRVEEAHWTIQEMKGHGCRPCVISYSTIIQFYCNQSNFHKVYELLDEMEAQQCPPNVVTFTTIMHSLTKFGEFEEALQIYEKMKLVGCKPDTLFYNALIHSLGRAGRVKEAIHVFMEEMPKNKTSPNTSTYNSMIAMFCHHRQEQKALQYLRNLENASCCKPDVQSYYPLLKLYFGAGKMSDSVQNLLDGMVKKHHLCLDLSTYTLLIHGLCRTNKCEQAYQLFKDMIGQNIKPRYITCSLLLDEIRQKNMYDEAENIQDFMKKMKSS</sequence>
<dbReference type="AlphaFoldDB" id="A0ABD1U3U3"/>
<evidence type="ECO:0000256" key="2">
    <source>
        <dbReference type="ARBA" id="ARBA00022737"/>
    </source>
</evidence>
<evidence type="ECO:0000313" key="4">
    <source>
        <dbReference type="EMBL" id="KAL2519669.1"/>
    </source>
</evidence>
<keyword evidence="5" id="KW-1185">Reference proteome</keyword>
<feature type="repeat" description="PPR" evidence="3">
    <location>
        <begin position="379"/>
        <end position="413"/>
    </location>
</feature>
<reference evidence="5" key="1">
    <citation type="submission" date="2024-07" db="EMBL/GenBank/DDBJ databases">
        <title>Two chromosome-level genome assemblies of Korean endemic species Abeliophyllum distichum and Forsythia ovata (Oleaceae).</title>
        <authorList>
            <person name="Jang H."/>
        </authorList>
    </citation>
    <scope>NUCLEOTIDE SEQUENCE [LARGE SCALE GENOMIC DNA]</scope>
</reference>
<dbReference type="NCBIfam" id="TIGR00756">
    <property type="entry name" value="PPR"/>
    <property type="match status" value="6"/>
</dbReference>
<evidence type="ECO:0000313" key="5">
    <source>
        <dbReference type="Proteomes" id="UP001604336"/>
    </source>
</evidence>
<dbReference type="Pfam" id="PF13041">
    <property type="entry name" value="PPR_2"/>
    <property type="match status" value="4"/>
</dbReference>
<dbReference type="EMBL" id="JBFOLK010000004">
    <property type="protein sequence ID" value="KAL2519669.1"/>
    <property type="molecule type" value="Genomic_DNA"/>
</dbReference>
<feature type="repeat" description="PPR" evidence="3">
    <location>
        <begin position="238"/>
        <end position="272"/>
    </location>
</feature>
<protein>
    <submittedName>
        <fullName evidence="4">Pentatricopeptide repeat-containing protein</fullName>
    </submittedName>
</protein>
<feature type="repeat" description="PPR" evidence="3">
    <location>
        <begin position="273"/>
        <end position="307"/>
    </location>
</feature>
<evidence type="ECO:0000256" key="1">
    <source>
        <dbReference type="ARBA" id="ARBA00007626"/>
    </source>
</evidence>
<dbReference type="Proteomes" id="UP001604336">
    <property type="component" value="Unassembled WGS sequence"/>
</dbReference>
<dbReference type="PROSITE" id="PS51375">
    <property type="entry name" value="PPR"/>
    <property type="match status" value="6"/>
</dbReference>
<comment type="similarity">
    <text evidence="1">Belongs to the PPR family. P subfamily.</text>
</comment>
<evidence type="ECO:0000256" key="3">
    <source>
        <dbReference type="PROSITE-ProRule" id="PRU00708"/>
    </source>
</evidence>
<feature type="repeat" description="PPR" evidence="3">
    <location>
        <begin position="343"/>
        <end position="378"/>
    </location>
</feature>
<proteinExistence type="inferred from homology"/>
<comment type="caution">
    <text evidence="4">The sequence shown here is derived from an EMBL/GenBank/DDBJ whole genome shotgun (WGS) entry which is preliminary data.</text>
</comment>
<name>A0ABD1U3U3_9LAMI</name>
<accession>A0ABD1U3U3</accession>